<reference evidence="1" key="1">
    <citation type="journal article" date="2019" name="Environ. Microbiol.">
        <title>Fungal ecological strategies reflected in gene transcription - a case study of two litter decomposers.</title>
        <authorList>
            <person name="Barbi F."/>
            <person name="Kohler A."/>
            <person name="Barry K."/>
            <person name="Baskaran P."/>
            <person name="Daum C."/>
            <person name="Fauchery L."/>
            <person name="Ihrmark K."/>
            <person name="Kuo A."/>
            <person name="LaButti K."/>
            <person name="Lipzen A."/>
            <person name="Morin E."/>
            <person name="Grigoriev I.V."/>
            <person name="Henrissat B."/>
            <person name="Lindahl B."/>
            <person name="Martin F."/>
        </authorList>
    </citation>
    <scope>NUCLEOTIDE SEQUENCE</scope>
    <source>
        <strain evidence="1">JB14</strain>
    </source>
</reference>
<dbReference type="AlphaFoldDB" id="A0A6A4HE63"/>
<dbReference type="Proteomes" id="UP000799118">
    <property type="component" value="Unassembled WGS sequence"/>
</dbReference>
<protein>
    <submittedName>
        <fullName evidence="1">Uncharacterized protein</fullName>
    </submittedName>
</protein>
<evidence type="ECO:0000313" key="2">
    <source>
        <dbReference type="Proteomes" id="UP000799118"/>
    </source>
</evidence>
<keyword evidence="2" id="KW-1185">Reference proteome</keyword>
<organism evidence="1 2">
    <name type="scientific">Gymnopus androsaceus JB14</name>
    <dbReference type="NCBI Taxonomy" id="1447944"/>
    <lineage>
        <taxon>Eukaryota</taxon>
        <taxon>Fungi</taxon>
        <taxon>Dikarya</taxon>
        <taxon>Basidiomycota</taxon>
        <taxon>Agaricomycotina</taxon>
        <taxon>Agaricomycetes</taxon>
        <taxon>Agaricomycetidae</taxon>
        <taxon>Agaricales</taxon>
        <taxon>Marasmiineae</taxon>
        <taxon>Omphalotaceae</taxon>
        <taxon>Gymnopus</taxon>
    </lineage>
</organism>
<gene>
    <name evidence="1" type="ORF">BT96DRAFT_825442</name>
</gene>
<dbReference type="EMBL" id="ML769522">
    <property type="protein sequence ID" value="KAE9395958.1"/>
    <property type="molecule type" value="Genomic_DNA"/>
</dbReference>
<name>A0A6A4HE63_9AGAR</name>
<sequence length="107" mass="11800">MSLEQLASISPGYTAVKPVEIEKIYCHCYSYPSSNSKYISERELEFSPYEQPSSLQYTRVSLSSWATQLIGNCVCLSIGNLLCDSHKAISDLGLPHIPARLVASANE</sequence>
<evidence type="ECO:0000313" key="1">
    <source>
        <dbReference type="EMBL" id="KAE9395958.1"/>
    </source>
</evidence>
<accession>A0A6A4HE63</accession>
<proteinExistence type="predicted"/>